<dbReference type="PANTHER" id="PTHR42850">
    <property type="entry name" value="METALLOPHOSPHOESTERASE"/>
    <property type="match status" value="1"/>
</dbReference>
<protein>
    <submittedName>
        <fullName evidence="3">Metallophosphoesterase</fullName>
    </submittedName>
</protein>
<proteinExistence type="inferred from homology"/>
<dbReference type="CDD" id="cd00838">
    <property type="entry name" value="MPP_superfamily"/>
    <property type="match status" value="1"/>
</dbReference>
<dbReference type="PANTHER" id="PTHR42850:SF2">
    <property type="entry name" value="BLL5683 PROTEIN"/>
    <property type="match status" value="1"/>
</dbReference>
<evidence type="ECO:0000259" key="2">
    <source>
        <dbReference type="Pfam" id="PF12850"/>
    </source>
</evidence>
<reference evidence="3 4" key="1">
    <citation type="journal article" date="2020" name="Microorganisms">
        <title>Osmotic Adaptation and Compatible Solute Biosynthesis of Phototrophic Bacteria as Revealed from Genome Analyses.</title>
        <authorList>
            <person name="Imhoff J.F."/>
            <person name="Rahn T."/>
            <person name="Kunzel S."/>
            <person name="Keller A."/>
            <person name="Neulinger S.C."/>
        </authorList>
    </citation>
    <scope>NUCLEOTIDE SEQUENCE [LARGE SCALE GENOMIC DNA]</scope>
    <source>
        <strain evidence="3 4">DSM 21303</strain>
    </source>
</reference>
<dbReference type="AlphaFoldDB" id="A0A9X1B916"/>
<feature type="domain" description="Calcineurin-like phosphoesterase" evidence="2">
    <location>
        <begin position="1"/>
        <end position="198"/>
    </location>
</feature>
<dbReference type="Pfam" id="PF12850">
    <property type="entry name" value="Metallophos_2"/>
    <property type="match status" value="1"/>
</dbReference>
<dbReference type="PIRSF" id="PIRSF000883">
    <property type="entry name" value="Pesterase_MJ0912"/>
    <property type="match status" value="1"/>
</dbReference>
<dbReference type="InterPro" id="IPR050126">
    <property type="entry name" value="Ap4A_hydrolase"/>
</dbReference>
<comment type="similarity">
    <text evidence="1">Belongs to the metallophosphoesterase superfamily. YfcE family.</text>
</comment>
<dbReference type="Proteomes" id="UP001138802">
    <property type="component" value="Unassembled WGS sequence"/>
</dbReference>
<dbReference type="InterPro" id="IPR029052">
    <property type="entry name" value="Metallo-depent_PP-like"/>
</dbReference>
<dbReference type="Gene3D" id="3.60.21.10">
    <property type="match status" value="1"/>
</dbReference>
<comment type="caution">
    <text evidence="3">The sequence shown here is derived from an EMBL/GenBank/DDBJ whole genome shotgun (WGS) entry which is preliminary data.</text>
</comment>
<dbReference type="RefSeq" id="WP_200387392.1">
    <property type="nucleotide sequence ID" value="NZ_NRSD01000006.1"/>
</dbReference>
<evidence type="ECO:0000313" key="3">
    <source>
        <dbReference type="EMBL" id="MBK1644586.1"/>
    </source>
</evidence>
<keyword evidence="4" id="KW-1185">Reference proteome</keyword>
<sequence length="280" mass="31786">MKVVIFSDVQANLPAMEAAVEQILDLHADLVIMDGDLVNRGPSSRACVETFDQLRRQLGWLPVKGNHEAWILRCLRVAPRDALEAQMRQFADWTALQVRDRLDALENWPDHLCFHGAHEASWVHVTHGTMAGNRIGITANLADEEIRGQLPDDIALFVTAHTHRPLERELDGVPILNVGSVGSPFDGDVRGSYAILEERRGRWHWEIVRFHYDRTRAQQDFEDSGFLEGGGPLTHILFEEWRQARLLMPLWRREFEPSVLAGERELAPAVEAFLRVATAP</sequence>
<dbReference type="GO" id="GO:0005737">
    <property type="term" value="C:cytoplasm"/>
    <property type="evidence" value="ECO:0007669"/>
    <property type="project" value="TreeGrafter"/>
</dbReference>
<accession>A0A9X1B916</accession>
<dbReference type="EMBL" id="NRSD01000006">
    <property type="protein sequence ID" value="MBK1644586.1"/>
    <property type="molecule type" value="Genomic_DNA"/>
</dbReference>
<dbReference type="GO" id="GO:0016791">
    <property type="term" value="F:phosphatase activity"/>
    <property type="evidence" value="ECO:0007669"/>
    <property type="project" value="TreeGrafter"/>
</dbReference>
<organism evidence="3 4">
    <name type="scientific">Thiocapsa imhoffii</name>
    <dbReference type="NCBI Taxonomy" id="382777"/>
    <lineage>
        <taxon>Bacteria</taxon>
        <taxon>Pseudomonadati</taxon>
        <taxon>Pseudomonadota</taxon>
        <taxon>Gammaproteobacteria</taxon>
        <taxon>Chromatiales</taxon>
        <taxon>Chromatiaceae</taxon>
        <taxon>Thiocapsa</taxon>
    </lineage>
</organism>
<evidence type="ECO:0000313" key="4">
    <source>
        <dbReference type="Proteomes" id="UP001138802"/>
    </source>
</evidence>
<dbReference type="InterPro" id="IPR024654">
    <property type="entry name" value="Calcineurin-like_PHP_lpxH"/>
</dbReference>
<dbReference type="SUPFAM" id="SSF56300">
    <property type="entry name" value="Metallo-dependent phosphatases"/>
    <property type="match status" value="1"/>
</dbReference>
<dbReference type="InterPro" id="IPR011152">
    <property type="entry name" value="Pesterase_MJ0912"/>
</dbReference>
<name>A0A9X1B916_9GAMM</name>
<gene>
    <name evidence="3" type="ORF">CKO25_07970</name>
</gene>
<evidence type="ECO:0000256" key="1">
    <source>
        <dbReference type="ARBA" id="ARBA00008950"/>
    </source>
</evidence>